<dbReference type="InterPro" id="IPR001296">
    <property type="entry name" value="Glyco_trans_1"/>
</dbReference>
<sequence>MMFIMHIALQGCLTAPPVHYGCTPDTGGHIKYLLELVDGAERAGAVRQEIITRRCKSPNPLADCMQPREKLSSRSSIVRVEGASLDYLAKEDLYRENDVFAANLIDYIRRLDRRPDIIHAHYADAGWVAHRVKEALGIPYMFTAHSLGRVKALAGLDADAAAALRTRIAIEEDAIAGADRIITSSRDEAEYQYSLYRSTRPEKVLLNPPGCDFTGFQSDNDALPDASLITEISRFLTEPGKRPLLALSRPVKKKNLAGIVRAYGESPALQELSNLIIFAGIRDDIEEADSENRKVLQELFYLIDRYNLYGKVALPKSHEPHQVAGIYALAADLQGVFVNVAYNEPFGLTFLEAAASGLPVVATSNGGPNDIVNKLGNGVLADPNRPDEVADAVLTLLRDDEFYEQCATSGLENISFYSWERHCREYVLDIEGLLRQPMPALARTVSRDFILASDIDNTLVGEARSLSEFSQLCSGPRDFHFAVATGRSLQDAMLTLRAWNAPLPEILVTSVGAEIYYSHDLDLRHLEADIGWKDHISEGWDRQAVEAALGGLPGLIPQKATEQRPFKLSFFTKNPAIVGEIKSRLKEDGLAATVIHSHDRFLDVLPHRASKGKALRWLCDRLGVDIADTIAAGDSGNDVDLLLQAGNGIVVGNHSHELEHLRTASNVTFSHRGYAGALCDVLLRRGQMQ</sequence>
<comment type="similarity">
    <text evidence="1">Belongs to the glycosyltransferase 1 family.</text>
</comment>
<keyword evidence="9" id="KW-0378">Hydrolase</keyword>
<dbReference type="RefSeq" id="WP_119380368.1">
    <property type="nucleotide sequence ID" value="NZ_QWGB01000008.1"/>
</dbReference>
<comment type="catalytic activity">
    <reaction evidence="5">
        <text>beta-D-fructose 6-phosphate + UDP-alpha-D-glucose = sucrose 6(F)-phosphate + UDP + H(+)</text>
        <dbReference type="Rhea" id="RHEA:22172"/>
        <dbReference type="ChEBI" id="CHEBI:15378"/>
        <dbReference type="ChEBI" id="CHEBI:57634"/>
        <dbReference type="ChEBI" id="CHEBI:57723"/>
        <dbReference type="ChEBI" id="CHEBI:58223"/>
        <dbReference type="ChEBI" id="CHEBI:58885"/>
        <dbReference type="EC" id="2.4.1.14"/>
    </reaction>
</comment>
<accession>A0A399QW57</accession>
<dbReference type="SFLD" id="SFLDG01140">
    <property type="entry name" value="C2.B:_Phosphomannomutase_and_P"/>
    <property type="match status" value="1"/>
</dbReference>
<dbReference type="GO" id="GO:0046524">
    <property type="term" value="F:sucrose-phosphate synthase activity"/>
    <property type="evidence" value="ECO:0007669"/>
    <property type="project" value="UniProtKB-EC"/>
</dbReference>
<feature type="domain" description="Glycosyl transferase family 1" evidence="6">
    <location>
        <begin position="239"/>
        <end position="408"/>
    </location>
</feature>
<keyword evidence="3" id="KW-0328">Glycosyltransferase</keyword>
<dbReference type="Pfam" id="PF05116">
    <property type="entry name" value="S6PP"/>
    <property type="match status" value="1"/>
</dbReference>
<evidence type="ECO:0000256" key="4">
    <source>
        <dbReference type="ARBA" id="ARBA00022679"/>
    </source>
</evidence>
<dbReference type="Gene3D" id="3.40.50.2000">
    <property type="entry name" value="Glycogen Phosphorylase B"/>
    <property type="match status" value="2"/>
</dbReference>
<dbReference type="Gene3D" id="3.40.50.1000">
    <property type="entry name" value="HAD superfamily/HAD-like"/>
    <property type="match status" value="1"/>
</dbReference>
<dbReference type="OrthoDB" id="7847955at2"/>
<dbReference type="SUPFAM" id="SSF56784">
    <property type="entry name" value="HAD-like"/>
    <property type="match status" value="1"/>
</dbReference>
<evidence type="ECO:0000256" key="1">
    <source>
        <dbReference type="ARBA" id="ARBA00006530"/>
    </source>
</evidence>
<evidence type="ECO:0000259" key="6">
    <source>
        <dbReference type="Pfam" id="PF00534"/>
    </source>
</evidence>
<comment type="caution">
    <text evidence="9">The sequence shown here is derived from an EMBL/GenBank/DDBJ whole genome shotgun (WGS) entry which is preliminary data.</text>
</comment>
<dbReference type="GO" id="GO:0016791">
    <property type="term" value="F:phosphatase activity"/>
    <property type="evidence" value="ECO:0007669"/>
    <property type="project" value="UniProtKB-ARBA"/>
</dbReference>
<dbReference type="EMBL" id="QWGB01000008">
    <property type="protein sequence ID" value="RIJ21649.1"/>
    <property type="molecule type" value="Genomic_DNA"/>
</dbReference>
<dbReference type="PANTHER" id="PTHR46039:SF5">
    <property type="entry name" value="SUCROSE-PHOSPHATE SYNTHASE 3-RELATED"/>
    <property type="match status" value="1"/>
</dbReference>
<dbReference type="Gene3D" id="3.90.1070.10">
    <property type="match status" value="1"/>
</dbReference>
<dbReference type="SFLD" id="SFLDG01141">
    <property type="entry name" value="C2.B.1:_Sucrose_Phosphatase_Li"/>
    <property type="match status" value="1"/>
</dbReference>
<name>A0A399QW57_9PROT</name>
<dbReference type="Pfam" id="PF00534">
    <property type="entry name" value="Glycos_transf_1"/>
    <property type="match status" value="1"/>
</dbReference>
<evidence type="ECO:0000256" key="2">
    <source>
        <dbReference type="ARBA" id="ARBA00012536"/>
    </source>
</evidence>
<keyword evidence="10" id="KW-1185">Reference proteome</keyword>
<evidence type="ECO:0000259" key="7">
    <source>
        <dbReference type="Pfam" id="PF05116"/>
    </source>
</evidence>
<feature type="domain" description="Sucrose phosphatase-like" evidence="7">
    <location>
        <begin position="448"/>
        <end position="680"/>
    </location>
</feature>
<dbReference type="InterPro" id="IPR028098">
    <property type="entry name" value="Glyco_trans_4-like_N"/>
</dbReference>
<dbReference type="InterPro" id="IPR023214">
    <property type="entry name" value="HAD_sf"/>
</dbReference>
<dbReference type="InterPro" id="IPR044161">
    <property type="entry name" value="SPS"/>
</dbReference>
<dbReference type="InterPro" id="IPR006379">
    <property type="entry name" value="HAD-SF_hydro_IIB"/>
</dbReference>
<dbReference type="InterPro" id="IPR036412">
    <property type="entry name" value="HAD-like_sf"/>
</dbReference>
<evidence type="ECO:0000313" key="10">
    <source>
        <dbReference type="Proteomes" id="UP000265431"/>
    </source>
</evidence>
<evidence type="ECO:0000256" key="3">
    <source>
        <dbReference type="ARBA" id="ARBA00022676"/>
    </source>
</evidence>
<evidence type="ECO:0000256" key="5">
    <source>
        <dbReference type="ARBA" id="ARBA00047471"/>
    </source>
</evidence>
<dbReference type="PANTHER" id="PTHR46039">
    <property type="entry name" value="SUCROSE-PHOSPHATE SYNTHASE 3-RELATED"/>
    <property type="match status" value="1"/>
</dbReference>
<dbReference type="SFLD" id="SFLDS00003">
    <property type="entry name" value="Haloacid_Dehalogenase"/>
    <property type="match status" value="1"/>
</dbReference>
<feature type="domain" description="Glycosyltransferase subfamily 4-like N-terminal" evidence="8">
    <location>
        <begin position="27"/>
        <end position="210"/>
    </location>
</feature>
<dbReference type="AlphaFoldDB" id="A0A399QW57"/>
<dbReference type="NCBIfam" id="TIGR01484">
    <property type="entry name" value="HAD-SF-IIB"/>
    <property type="match status" value="1"/>
</dbReference>
<dbReference type="Proteomes" id="UP000265431">
    <property type="component" value="Unassembled WGS sequence"/>
</dbReference>
<dbReference type="SUPFAM" id="SSF53756">
    <property type="entry name" value="UDP-Glycosyltransferase/glycogen phosphorylase"/>
    <property type="match status" value="1"/>
</dbReference>
<organism evidence="9 10">
    <name type="scientific">Henriciella barbarensis</name>
    <dbReference type="NCBI Taxonomy" id="86342"/>
    <lineage>
        <taxon>Bacteria</taxon>
        <taxon>Pseudomonadati</taxon>
        <taxon>Pseudomonadota</taxon>
        <taxon>Alphaproteobacteria</taxon>
        <taxon>Hyphomonadales</taxon>
        <taxon>Hyphomonadaceae</taxon>
        <taxon>Henriciella</taxon>
    </lineage>
</organism>
<dbReference type="EC" id="2.4.1.14" evidence="2"/>
<reference evidence="9 10" key="1">
    <citation type="submission" date="2018-08" db="EMBL/GenBank/DDBJ databases">
        <title>Henriciella mobilis sp. nov., isolated from seawater.</title>
        <authorList>
            <person name="Cheng H."/>
            <person name="Wu Y.-H."/>
            <person name="Xu X.-W."/>
            <person name="Guo L.-L."/>
        </authorList>
    </citation>
    <scope>NUCLEOTIDE SEQUENCE [LARGE SCALE GENOMIC DNA]</scope>
    <source>
        <strain evidence="9 10">CCUG66934</strain>
    </source>
</reference>
<evidence type="ECO:0000259" key="8">
    <source>
        <dbReference type="Pfam" id="PF13579"/>
    </source>
</evidence>
<gene>
    <name evidence="9" type="ORF">D1224_12895</name>
</gene>
<evidence type="ECO:0000313" key="9">
    <source>
        <dbReference type="EMBL" id="RIJ21649.1"/>
    </source>
</evidence>
<keyword evidence="4" id="KW-0808">Transferase</keyword>
<dbReference type="Pfam" id="PF13579">
    <property type="entry name" value="Glyco_trans_4_4"/>
    <property type="match status" value="1"/>
</dbReference>
<protein>
    <recommendedName>
        <fullName evidence="2">sucrose-phosphate synthase</fullName>
        <ecNumber evidence="2">2.4.1.14</ecNumber>
    </recommendedName>
</protein>
<proteinExistence type="inferred from homology"/>
<dbReference type="InterPro" id="IPR006380">
    <property type="entry name" value="SPP-like_dom"/>
</dbReference>